<dbReference type="InterPro" id="IPR016898">
    <property type="entry name" value="Polyphosphate_phosphotransfera"/>
</dbReference>
<gene>
    <name evidence="6" type="ORF">WH159_10455</name>
</gene>
<evidence type="ECO:0000313" key="6">
    <source>
        <dbReference type="EMBL" id="MEJ5094956.1"/>
    </source>
</evidence>
<dbReference type="Proteomes" id="UP001380365">
    <property type="component" value="Unassembled WGS sequence"/>
</dbReference>
<dbReference type="PANTHER" id="PTHR34383:SF3">
    <property type="entry name" value="POLYPHOSPHATE:AMP PHOSPHOTRANSFERASE"/>
    <property type="match status" value="1"/>
</dbReference>
<feature type="domain" description="Polyphosphate kinase-2-related" evidence="5">
    <location>
        <begin position="17"/>
        <end position="234"/>
    </location>
</feature>
<dbReference type="Gene3D" id="3.40.50.300">
    <property type="entry name" value="P-loop containing nucleotide triphosphate hydrolases"/>
    <property type="match status" value="1"/>
</dbReference>
<dbReference type="GO" id="GO:0016301">
    <property type="term" value="F:kinase activity"/>
    <property type="evidence" value="ECO:0007669"/>
    <property type="project" value="UniProtKB-KW"/>
</dbReference>
<name>A0ABU8Q5D5_9SPHN</name>
<dbReference type="RefSeq" id="WP_132883856.1">
    <property type="nucleotide sequence ID" value="NZ_JBBGZA010000001.1"/>
</dbReference>
<dbReference type="SUPFAM" id="SSF52540">
    <property type="entry name" value="P-loop containing nucleoside triphosphate hydrolases"/>
    <property type="match status" value="1"/>
</dbReference>
<accession>A0ABU8Q5D5</accession>
<evidence type="ECO:0000256" key="1">
    <source>
        <dbReference type="ARBA" id="ARBA00009924"/>
    </source>
</evidence>
<dbReference type="PIRSF" id="PIRSF028756">
    <property type="entry name" value="PPK2_prd"/>
    <property type="match status" value="1"/>
</dbReference>
<evidence type="ECO:0000256" key="2">
    <source>
        <dbReference type="ARBA" id="ARBA00022679"/>
    </source>
</evidence>
<evidence type="ECO:0000313" key="7">
    <source>
        <dbReference type="Proteomes" id="UP001380365"/>
    </source>
</evidence>
<reference evidence="6 7" key="1">
    <citation type="submission" date="2023-12" db="EMBL/GenBank/DDBJ databases">
        <title>Gut-associated functions are favored during microbiome assembly across C. elegans life.</title>
        <authorList>
            <person name="Zimmermann J."/>
        </authorList>
    </citation>
    <scope>NUCLEOTIDE SEQUENCE [LARGE SCALE GENOMIC DNA]</scope>
    <source>
        <strain evidence="6 7">JUb134</strain>
    </source>
</reference>
<proteinExistence type="inferred from homology"/>
<protein>
    <submittedName>
        <fullName evidence="6">Polyphosphate kinase</fullName>
    </submittedName>
</protein>
<keyword evidence="2" id="KW-0808">Transferase</keyword>
<comment type="caution">
    <text evidence="6">The sequence shown here is derived from an EMBL/GenBank/DDBJ whole genome shotgun (WGS) entry which is preliminary data.</text>
</comment>
<dbReference type="Pfam" id="PF03976">
    <property type="entry name" value="PPK2"/>
    <property type="match status" value="1"/>
</dbReference>
<sequence>MTLCLSDHETGAKYHGDYDEDLKALQKRLQHIQVAHIVHGRSAIVMFEGWDAAGKGGIIQRLTARWDPRHFQVHPVAAPTDEERARHFLWRFWRDLPPAGSIALFDRSWYGRVLVERVERLATCHAWQRAYGEINAFEAQQVESGTTLVKLFVHVTQEEQDERLRARIEDPWKRWKTGPDDFHNRSRRADYLEAMAEMFARTNAPQAPWIAIDGNNKKAARIAALTAIAERLERAVPMDPPPLTGELATLRDQLAGG</sequence>
<dbReference type="InterPro" id="IPR027417">
    <property type="entry name" value="P-loop_NTPase"/>
</dbReference>
<organism evidence="6 7">
    <name type="scientific">Sphingomonas molluscorum</name>
    <dbReference type="NCBI Taxonomy" id="418184"/>
    <lineage>
        <taxon>Bacteria</taxon>
        <taxon>Pseudomonadati</taxon>
        <taxon>Pseudomonadota</taxon>
        <taxon>Alphaproteobacteria</taxon>
        <taxon>Sphingomonadales</taxon>
        <taxon>Sphingomonadaceae</taxon>
        <taxon>Sphingomonas</taxon>
    </lineage>
</organism>
<dbReference type="InterPro" id="IPR022488">
    <property type="entry name" value="PPK2-related"/>
</dbReference>
<keyword evidence="3 6" id="KW-0418">Kinase</keyword>
<comment type="similarity">
    <text evidence="1">Belongs to the polyphosphate kinase 2 (PPK2) family. Class I subfamily.</text>
</comment>
<keyword evidence="7" id="KW-1185">Reference proteome</keyword>
<evidence type="ECO:0000259" key="5">
    <source>
        <dbReference type="Pfam" id="PF03976"/>
    </source>
</evidence>
<dbReference type="EMBL" id="JBBGZA010000001">
    <property type="protein sequence ID" value="MEJ5094956.1"/>
    <property type="molecule type" value="Genomic_DNA"/>
</dbReference>
<evidence type="ECO:0000256" key="4">
    <source>
        <dbReference type="SAM" id="MobiDB-lite"/>
    </source>
</evidence>
<dbReference type="PANTHER" id="PTHR34383">
    <property type="entry name" value="POLYPHOSPHATE:AMP PHOSPHOTRANSFERASE-RELATED"/>
    <property type="match status" value="1"/>
</dbReference>
<feature type="region of interest" description="Disordered" evidence="4">
    <location>
        <begin position="237"/>
        <end position="257"/>
    </location>
</feature>
<evidence type="ECO:0000256" key="3">
    <source>
        <dbReference type="ARBA" id="ARBA00022777"/>
    </source>
</evidence>